<dbReference type="PANTHER" id="PTHR43122:SF1">
    <property type="entry name" value="IRON-SULFUR-BINDING PROTEIN"/>
    <property type="match status" value="1"/>
</dbReference>
<feature type="domain" description="Flavodoxin-like" evidence="4">
    <location>
        <begin position="3"/>
        <end position="150"/>
    </location>
</feature>
<dbReference type="GO" id="GO:0010181">
    <property type="term" value="F:FMN binding"/>
    <property type="evidence" value="ECO:0007669"/>
    <property type="project" value="InterPro"/>
</dbReference>
<dbReference type="EMBL" id="JACDUS010000001">
    <property type="protein sequence ID" value="MBA2880040.1"/>
    <property type="molecule type" value="Genomic_DNA"/>
</dbReference>
<protein>
    <submittedName>
        <fullName evidence="6">Flavodoxin/ferredoxin</fullName>
    </submittedName>
</protein>
<dbReference type="InterPro" id="IPR026816">
    <property type="entry name" value="Flavodoxin_dom"/>
</dbReference>
<dbReference type="NCBIfam" id="NF038196">
    <property type="entry name" value="ferrodoxin_EFR1"/>
    <property type="match status" value="1"/>
</dbReference>
<dbReference type="Gene3D" id="3.40.50.360">
    <property type="match status" value="1"/>
</dbReference>
<dbReference type="SUPFAM" id="SSF52218">
    <property type="entry name" value="Flavoproteins"/>
    <property type="match status" value="1"/>
</dbReference>
<dbReference type="PROSITE" id="PS50902">
    <property type="entry name" value="FLAVODOXIN_LIKE"/>
    <property type="match status" value="1"/>
</dbReference>
<comment type="caution">
    <text evidence="6">The sequence shown here is derived from an EMBL/GenBank/DDBJ whole genome shotgun (WGS) entry which is preliminary data.</text>
</comment>
<dbReference type="InterPro" id="IPR017900">
    <property type="entry name" value="4Fe4S_Fe_S_CS"/>
</dbReference>
<dbReference type="InterPro" id="IPR017896">
    <property type="entry name" value="4Fe4S_Fe-S-bd"/>
</dbReference>
<dbReference type="RefSeq" id="WP_181549711.1">
    <property type="nucleotide sequence ID" value="NZ_JACDUS010000001.1"/>
</dbReference>
<dbReference type="PANTHER" id="PTHR43122">
    <property type="entry name" value="FERREDOXIN SUBUNIT OF PYRUVATE:FLAVODOXIN OXIDOREDUCTASE-RELATED"/>
    <property type="match status" value="1"/>
</dbReference>
<dbReference type="InterPro" id="IPR008254">
    <property type="entry name" value="Flavodoxin/NO_synth"/>
</dbReference>
<evidence type="ECO:0000256" key="1">
    <source>
        <dbReference type="ARBA" id="ARBA00022723"/>
    </source>
</evidence>
<dbReference type="PROSITE" id="PS00198">
    <property type="entry name" value="4FE4S_FER_1"/>
    <property type="match status" value="2"/>
</dbReference>
<organism evidence="6 7">
    <name type="scientific">Desulfosalsimonas propionicica</name>
    <dbReference type="NCBI Taxonomy" id="332175"/>
    <lineage>
        <taxon>Bacteria</taxon>
        <taxon>Pseudomonadati</taxon>
        <taxon>Thermodesulfobacteriota</taxon>
        <taxon>Desulfobacteria</taxon>
        <taxon>Desulfobacterales</taxon>
        <taxon>Desulfosalsimonadaceae</taxon>
        <taxon>Desulfosalsimonas</taxon>
    </lineage>
</organism>
<dbReference type="GO" id="GO:0046872">
    <property type="term" value="F:metal ion binding"/>
    <property type="evidence" value="ECO:0007669"/>
    <property type="project" value="UniProtKB-KW"/>
</dbReference>
<evidence type="ECO:0000259" key="4">
    <source>
        <dbReference type="PROSITE" id="PS50902"/>
    </source>
</evidence>
<evidence type="ECO:0000313" key="7">
    <source>
        <dbReference type="Proteomes" id="UP000525298"/>
    </source>
</evidence>
<gene>
    <name evidence="6" type="ORF">HNR65_000347</name>
</gene>
<proteinExistence type="predicted"/>
<dbReference type="AlphaFoldDB" id="A0A7W0HJC6"/>
<accession>A0A7W0HJC6</accession>
<keyword evidence="3" id="KW-0411">Iron-sulfur</keyword>
<dbReference type="Pfam" id="PF12724">
    <property type="entry name" value="Flavodoxin_5"/>
    <property type="match status" value="1"/>
</dbReference>
<keyword evidence="1" id="KW-0479">Metal-binding</keyword>
<dbReference type="Proteomes" id="UP000525298">
    <property type="component" value="Unassembled WGS sequence"/>
</dbReference>
<name>A0A7W0HJC6_9BACT</name>
<dbReference type="InterPro" id="IPR047964">
    <property type="entry name" value="EFR1-like"/>
</dbReference>
<feature type="domain" description="4Fe-4S ferredoxin-type" evidence="5">
    <location>
        <begin position="193"/>
        <end position="222"/>
    </location>
</feature>
<dbReference type="GO" id="GO:0051536">
    <property type="term" value="F:iron-sulfur cluster binding"/>
    <property type="evidence" value="ECO:0007669"/>
    <property type="project" value="UniProtKB-KW"/>
</dbReference>
<reference evidence="6 7" key="1">
    <citation type="submission" date="2020-07" db="EMBL/GenBank/DDBJ databases">
        <title>Genomic Encyclopedia of Type Strains, Phase IV (KMG-IV): sequencing the most valuable type-strain genomes for metagenomic binning, comparative biology and taxonomic classification.</title>
        <authorList>
            <person name="Goeker M."/>
        </authorList>
    </citation>
    <scope>NUCLEOTIDE SEQUENCE [LARGE SCALE GENOMIC DNA]</scope>
    <source>
        <strain evidence="6 7">DSM 17721</strain>
    </source>
</reference>
<sequence>MKTLIICFSQTGNTHKIAECIDQGITATGSQCEMKTLNETASESLSEYDLIGLGAPVFWYKEPLNVQDFIEALPEQNSRHWFVFCTHANVIGNFFPSITEKLSKRGAKVIGFHHSYADLTVPFYPYPSYTTGHPDEIDFQEAKAFGENIVERSVQIQKTGDDGLIPEPGPVSSQEWIEESKTMTKEKISRIIPEFTINTETCIRCRLCEENCPVGGIDIDAEPPRIQDPCIYCWRCVSICPTLSVEADWAPLAAMAPANYARYRKELDKAAARGEFRWLIDPDTIDLNDPLYKQWQRQLKNRENQKKK</sequence>
<evidence type="ECO:0000256" key="2">
    <source>
        <dbReference type="ARBA" id="ARBA00023004"/>
    </source>
</evidence>
<dbReference type="PROSITE" id="PS51379">
    <property type="entry name" value="4FE4S_FER_2"/>
    <property type="match status" value="2"/>
</dbReference>
<dbReference type="SUPFAM" id="SSF54862">
    <property type="entry name" value="4Fe-4S ferredoxins"/>
    <property type="match status" value="1"/>
</dbReference>
<evidence type="ECO:0000256" key="3">
    <source>
        <dbReference type="ARBA" id="ARBA00023014"/>
    </source>
</evidence>
<keyword evidence="7" id="KW-1185">Reference proteome</keyword>
<dbReference type="InterPro" id="IPR029039">
    <property type="entry name" value="Flavoprotein-like_sf"/>
</dbReference>
<dbReference type="Gene3D" id="3.30.70.20">
    <property type="match status" value="1"/>
</dbReference>
<keyword evidence="2" id="KW-0408">Iron</keyword>
<evidence type="ECO:0000259" key="5">
    <source>
        <dbReference type="PROSITE" id="PS51379"/>
    </source>
</evidence>
<feature type="domain" description="4Fe-4S ferredoxin-type" evidence="5">
    <location>
        <begin position="223"/>
        <end position="250"/>
    </location>
</feature>
<evidence type="ECO:0000313" key="6">
    <source>
        <dbReference type="EMBL" id="MBA2880040.1"/>
    </source>
</evidence>
<dbReference type="Pfam" id="PF13237">
    <property type="entry name" value="Fer4_10"/>
    <property type="match status" value="1"/>
</dbReference>